<gene>
    <name evidence="1" type="ORF">FBZ93_105248</name>
</gene>
<accession>A0A560M455</accession>
<protein>
    <submittedName>
        <fullName evidence="1">IS1 family transposase</fullName>
    </submittedName>
</protein>
<evidence type="ECO:0000313" key="1">
    <source>
        <dbReference type="EMBL" id="TWC00451.1"/>
    </source>
</evidence>
<dbReference type="AlphaFoldDB" id="A0A560M455"/>
<sequence>MNVLSRDQQIAIIACLTEGQSIRATERITGIHRDTIMRLGARVGRGCAELHDRMMVGIRCGRLELDEIWGFVGKKQKRVERHEIGHKGDQYTFIGMASSAKAIISYRTGKRDTENTDLFVQDLRQRVIGAPEISTDGFHPYKVAIRDAFNGRAHHGVIVKTYSVTNLAVKEAARRYSPAEVVAVSREVESGMPANISTSYVERQNLTLRMTQKRFARLTNGFSKKLDHHAAAVSLYVAHYNLCRVHEALRTTPAVALGVAERVWTIGDLLDVVLSLEPNRPVRVTRNFTVIDGGRS</sequence>
<comment type="caution">
    <text evidence="1">The sequence shown here is derived from an EMBL/GenBank/DDBJ whole genome shotgun (WGS) entry which is preliminary data.</text>
</comment>
<proteinExistence type="predicted"/>
<keyword evidence="2" id="KW-1185">Reference proteome</keyword>
<reference evidence="1 2" key="1">
    <citation type="submission" date="2019-06" db="EMBL/GenBank/DDBJ databases">
        <title>Genomic Encyclopedia of Type Strains, Phase IV (KMG-V): Genome sequencing to study the core and pangenomes of soil and plant-associated prokaryotes.</title>
        <authorList>
            <person name="Whitman W."/>
        </authorList>
    </citation>
    <scope>NUCLEOTIDE SEQUENCE [LARGE SCALE GENOMIC DNA]</scope>
    <source>
        <strain evidence="1 2">BR 10355</strain>
    </source>
</reference>
<name>A0A560M455_9BRAD</name>
<dbReference type="OrthoDB" id="7197613at2"/>
<organism evidence="1 2">
    <name type="scientific">Bradyrhizobium macuxiense</name>
    <dbReference type="NCBI Taxonomy" id="1755647"/>
    <lineage>
        <taxon>Bacteria</taxon>
        <taxon>Pseudomonadati</taxon>
        <taxon>Pseudomonadota</taxon>
        <taxon>Alphaproteobacteria</taxon>
        <taxon>Hyphomicrobiales</taxon>
        <taxon>Nitrobacteraceae</taxon>
        <taxon>Bradyrhizobium</taxon>
    </lineage>
</organism>
<dbReference type="EMBL" id="VITY01000005">
    <property type="protein sequence ID" value="TWC00451.1"/>
    <property type="molecule type" value="Genomic_DNA"/>
</dbReference>
<evidence type="ECO:0000313" key="2">
    <source>
        <dbReference type="Proteomes" id="UP000321304"/>
    </source>
</evidence>
<dbReference type="RefSeq" id="WP_146986805.1">
    <property type="nucleotide sequence ID" value="NZ_VITY01000005.1"/>
</dbReference>
<dbReference type="Proteomes" id="UP000321304">
    <property type="component" value="Unassembled WGS sequence"/>
</dbReference>